<feature type="region of interest" description="Disordered" evidence="1">
    <location>
        <begin position="41"/>
        <end position="97"/>
    </location>
</feature>
<sequence length="329" mass="36118">MISVTCTHSLFMSSTSVPPATSEIQNNFWSAPNMIFNTPSTTRHADPSSPFLPRNSSPLATPARRVSRQIPNNSPSMGMNRIMRRSKTGGESPQKQLARERLKARCMQRVELDRSRALARARGKGPNFGMSEASSEAGDLDMDDEDDDEVDEETLRRIMISTNRRALHHHRVSYEIEVGSDIGEVDEMEAAFGLAPEMEEIPDDIEVEYDDPAAEYEAYLESTQVSEAQTPSDAELAQILPAFIFSLSNSGCPCPFCDSQTLQTGPNNTFGCMSCQKEVPIASAALSFAEHMQQAHAPHEHTPLIASDPNLGTLFLCTGAGCDWCEALD</sequence>
<dbReference type="EMBL" id="JATN01000322">
    <property type="protein sequence ID" value="EUC54220.1"/>
    <property type="molecule type" value="Genomic_DNA"/>
</dbReference>
<feature type="region of interest" description="Disordered" evidence="1">
    <location>
        <begin position="121"/>
        <end position="150"/>
    </location>
</feature>
<evidence type="ECO:0000256" key="1">
    <source>
        <dbReference type="SAM" id="MobiDB-lite"/>
    </source>
</evidence>
<evidence type="ECO:0000313" key="2">
    <source>
        <dbReference type="EMBL" id="EUC54220.1"/>
    </source>
</evidence>
<name>X8IWS4_9AGAM</name>
<accession>X8IWS4</accession>
<organism evidence="2 3">
    <name type="scientific">Rhizoctonia solani AG-3 Rhs1AP</name>
    <dbReference type="NCBI Taxonomy" id="1086054"/>
    <lineage>
        <taxon>Eukaryota</taxon>
        <taxon>Fungi</taxon>
        <taxon>Dikarya</taxon>
        <taxon>Basidiomycota</taxon>
        <taxon>Agaricomycotina</taxon>
        <taxon>Agaricomycetes</taxon>
        <taxon>Cantharellales</taxon>
        <taxon>Ceratobasidiaceae</taxon>
        <taxon>Rhizoctonia</taxon>
    </lineage>
</organism>
<reference evidence="3" key="1">
    <citation type="journal article" date="2014" name="Genome Announc.">
        <title>Draft genome sequence of the plant-pathogenic soil fungus Rhizoctonia solani anastomosis group 3 strain Rhs1AP.</title>
        <authorList>
            <person name="Cubeta M.A."/>
            <person name="Thomas E."/>
            <person name="Dean R.A."/>
            <person name="Jabaji S."/>
            <person name="Neate S.M."/>
            <person name="Tavantzis S."/>
            <person name="Toda T."/>
            <person name="Vilgalys R."/>
            <person name="Bharathan N."/>
            <person name="Fedorova-Abrams N."/>
            <person name="Pakala S.B."/>
            <person name="Pakala S.M."/>
            <person name="Zafar N."/>
            <person name="Joardar V."/>
            <person name="Losada L."/>
            <person name="Nierman W.C."/>
        </authorList>
    </citation>
    <scope>NUCLEOTIDE SEQUENCE [LARGE SCALE GENOMIC DNA]</scope>
    <source>
        <strain evidence="3">AG-3</strain>
    </source>
</reference>
<dbReference type="OrthoDB" id="3268127at2759"/>
<proteinExistence type="predicted"/>
<gene>
    <name evidence="2" type="ORF">RSOL_033520</name>
</gene>
<evidence type="ECO:0000313" key="3">
    <source>
        <dbReference type="Proteomes" id="UP000030108"/>
    </source>
</evidence>
<comment type="caution">
    <text evidence="2">The sequence shown here is derived from an EMBL/GenBank/DDBJ whole genome shotgun (WGS) entry which is preliminary data.</text>
</comment>
<dbReference type="AlphaFoldDB" id="X8IWS4"/>
<dbReference type="Proteomes" id="UP000030108">
    <property type="component" value="Unassembled WGS sequence"/>
</dbReference>
<feature type="compositionally biased region" description="Acidic residues" evidence="1">
    <location>
        <begin position="138"/>
        <end position="150"/>
    </location>
</feature>
<protein>
    <submittedName>
        <fullName evidence="2">Uncharacterized protein</fullName>
    </submittedName>
</protein>